<evidence type="ECO:0000256" key="1">
    <source>
        <dbReference type="ARBA" id="ARBA00004141"/>
    </source>
</evidence>
<sequence>MSRSHSLRELYLSRIREFYRQPARIFWVYGFPTILAIGLGLAFRSRAPESIQLDVVEVGSSIISPVQKTLLEYDATARRDGRSGLQLKSGSAEDARRRLMTGKTPLVVEQNGSQIIYRYDPTRPEGVAARAAVDDILQTAAGRKDPVATEDIKVTEPGSRYIDFLIPGLIGLNTMGGGLWGIGFLLVNFRMAKLLKCFVATPMPRRNFLLALLGARLTFLLPDLGVLMLLGTLVFNMPVHGSWLLIIVVDVLGALAFAGIGLLIASRAQSTETVSGLMNLVMLPMWLFSGVFFSSERFPDVAQPFIKALPLTQLISALRRVILEGAGWLDVTPALAILAVWAIASFCLALRIFRWT</sequence>
<feature type="transmembrane region" description="Helical" evidence="5">
    <location>
        <begin position="277"/>
        <end position="295"/>
    </location>
</feature>
<protein>
    <submittedName>
        <fullName evidence="7">ABC transporter permease</fullName>
    </submittedName>
</protein>
<dbReference type="InterPro" id="IPR013525">
    <property type="entry name" value="ABC2_TM"/>
</dbReference>
<keyword evidence="3 5" id="KW-1133">Transmembrane helix</keyword>
<evidence type="ECO:0000256" key="3">
    <source>
        <dbReference type="ARBA" id="ARBA00022989"/>
    </source>
</evidence>
<dbReference type="Pfam" id="PF12698">
    <property type="entry name" value="ABC2_membrane_3"/>
    <property type="match status" value="1"/>
</dbReference>
<feature type="transmembrane region" description="Helical" evidence="5">
    <location>
        <begin position="208"/>
        <end position="235"/>
    </location>
</feature>
<evidence type="ECO:0000259" key="6">
    <source>
        <dbReference type="PROSITE" id="PS51012"/>
    </source>
</evidence>
<evidence type="ECO:0000256" key="5">
    <source>
        <dbReference type="SAM" id="Phobius"/>
    </source>
</evidence>
<feature type="domain" description="ABC transmembrane type-2" evidence="6">
    <location>
        <begin position="130"/>
        <end position="356"/>
    </location>
</feature>
<dbReference type="GO" id="GO:0016020">
    <property type="term" value="C:membrane"/>
    <property type="evidence" value="ECO:0007669"/>
    <property type="project" value="UniProtKB-SubCell"/>
</dbReference>
<dbReference type="PANTHER" id="PTHR43027:SF2">
    <property type="entry name" value="TRANSPORT PERMEASE PROTEIN"/>
    <property type="match status" value="1"/>
</dbReference>
<feature type="transmembrane region" description="Helical" evidence="5">
    <location>
        <begin position="164"/>
        <end position="187"/>
    </location>
</feature>
<dbReference type="AlphaFoldDB" id="A0AAU7CFM6"/>
<dbReference type="PANTHER" id="PTHR43027">
    <property type="entry name" value="DOXORUBICIN RESISTANCE ABC TRANSPORTER PERMEASE PROTEIN DRRC-RELATED"/>
    <property type="match status" value="1"/>
</dbReference>
<organism evidence="7">
    <name type="scientific">Singulisphaera sp. Ch08</name>
    <dbReference type="NCBI Taxonomy" id="3120278"/>
    <lineage>
        <taxon>Bacteria</taxon>
        <taxon>Pseudomonadati</taxon>
        <taxon>Planctomycetota</taxon>
        <taxon>Planctomycetia</taxon>
        <taxon>Isosphaerales</taxon>
        <taxon>Isosphaeraceae</taxon>
        <taxon>Singulisphaera</taxon>
    </lineage>
</organism>
<dbReference type="InterPro" id="IPR047817">
    <property type="entry name" value="ABC2_TM_bact-type"/>
</dbReference>
<comment type="subcellular location">
    <subcellularLocation>
        <location evidence="1">Membrane</location>
        <topology evidence="1">Multi-pass membrane protein</topology>
    </subcellularLocation>
</comment>
<feature type="transmembrane region" description="Helical" evidence="5">
    <location>
        <begin position="241"/>
        <end position="265"/>
    </location>
</feature>
<accession>A0AAU7CFM6</accession>
<dbReference type="PROSITE" id="PS51012">
    <property type="entry name" value="ABC_TM2"/>
    <property type="match status" value="1"/>
</dbReference>
<keyword evidence="4 5" id="KW-0472">Membrane</keyword>
<reference evidence="7" key="1">
    <citation type="submission" date="2024-05" db="EMBL/GenBank/DDBJ databases">
        <title>Planctomycetes of the genus Singulisphaera possess chitinolytic capabilities.</title>
        <authorList>
            <person name="Ivanova A."/>
        </authorList>
    </citation>
    <scope>NUCLEOTIDE SEQUENCE</scope>
    <source>
        <strain evidence="7">Ch08T</strain>
    </source>
</reference>
<evidence type="ECO:0000256" key="4">
    <source>
        <dbReference type="ARBA" id="ARBA00023136"/>
    </source>
</evidence>
<feature type="transmembrane region" description="Helical" evidence="5">
    <location>
        <begin position="21"/>
        <end position="43"/>
    </location>
</feature>
<dbReference type="EMBL" id="CP155447">
    <property type="protein sequence ID" value="XBH04064.1"/>
    <property type="molecule type" value="Genomic_DNA"/>
</dbReference>
<dbReference type="GO" id="GO:0140359">
    <property type="term" value="F:ABC-type transporter activity"/>
    <property type="evidence" value="ECO:0007669"/>
    <property type="project" value="InterPro"/>
</dbReference>
<dbReference type="InterPro" id="IPR052902">
    <property type="entry name" value="ABC-2_transporter"/>
</dbReference>
<dbReference type="RefSeq" id="WP_406696810.1">
    <property type="nucleotide sequence ID" value="NZ_CP155447.1"/>
</dbReference>
<evidence type="ECO:0000313" key="7">
    <source>
        <dbReference type="EMBL" id="XBH04064.1"/>
    </source>
</evidence>
<gene>
    <name evidence="7" type="ORF">V5E97_38060</name>
</gene>
<feature type="transmembrane region" description="Helical" evidence="5">
    <location>
        <begin position="334"/>
        <end position="353"/>
    </location>
</feature>
<evidence type="ECO:0000256" key="2">
    <source>
        <dbReference type="ARBA" id="ARBA00022692"/>
    </source>
</evidence>
<proteinExistence type="predicted"/>
<keyword evidence="2 5" id="KW-0812">Transmembrane</keyword>
<name>A0AAU7CFM6_9BACT</name>